<evidence type="ECO:0000313" key="1">
    <source>
        <dbReference type="EMBL" id="KAJ6323256.1"/>
    </source>
</evidence>
<comment type="caution">
    <text evidence="1">The sequence shown here is derived from an EMBL/GenBank/DDBJ whole genome shotgun (WGS) entry which is preliminary data.</text>
</comment>
<gene>
    <name evidence="1" type="ORF">OIU77_012978</name>
</gene>
<keyword evidence="2" id="KW-1185">Reference proteome</keyword>
<name>A0ABQ9A5P7_9ROSI</name>
<dbReference type="Proteomes" id="UP001141253">
    <property type="component" value="Chromosome 8"/>
</dbReference>
<reference evidence="1" key="2">
    <citation type="journal article" date="2023" name="Int. J. Mol. Sci.">
        <title>De Novo Assembly and Annotation of 11 Diverse Shrub Willow (Salix) Genomes Reveals Novel Gene Organization in Sex-Linked Regions.</title>
        <authorList>
            <person name="Hyden B."/>
            <person name="Feng K."/>
            <person name="Yates T.B."/>
            <person name="Jawdy S."/>
            <person name="Cereghino C."/>
            <person name="Smart L.B."/>
            <person name="Muchero W."/>
        </authorList>
    </citation>
    <scope>NUCLEOTIDE SEQUENCE</scope>
    <source>
        <tissue evidence="1">Shoot tip</tissue>
    </source>
</reference>
<feature type="non-terminal residue" evidence="1">
    <location>
        <position position="42"/>
    </location>
</feature>
<reference evidence="1" key="1">
    <citation type="submission" date="2022-10" db="EMBL/GenBank/DDBJ databases">
        <authorList>
            <person name="Hyden B.L."/>
            <person name="Feng K."/>
            <person name="Yates T."/>
            <person name="Jawdy S."/>
            <person name="Smart L.B."/>
            <person name="Muchero W."/>
        </authorList>
    </citation>
    <scope>NUCLEOTIDE SEQUENCE</scope>
    <source>
        <tissue evidence="1">Shoot tip</tissue>
    </source>
</reference>
<protein>
    <submittedName>
        <fullName evidence="1">Uncharacterized protein</fullName>
    </submittedName>
</protein>
<dbReference type="EMBL" id="JAPFFI010000023">
    <property type="protein sequence ID" value="KAJ6323256.1"/>
    <property type="molecule type" value="Genomic_DNA"/>
</dbReference>
<sequence>MCKVKLKQSYSLSRFHPAGRVHSRIPMNLITLVSSDSSSHIN</sequence>
<accession>A0ABQ9A5P7</accession>
<proteinExistence type="predicted"/>
<evidence type="ECO:0000313" key="2">
    <source>
        <dbReference type="Proteomes" id="UP001141253"/>
    </source>
</evidence>
<organism evidence="1 2">
    <name type="scientific">Salix suchowensis</name>
    <dbReference type="NCBI Taxonomy" id="1278906"/>
    <lineage>
        <taxon>Eukaryota</taxon>
        <taxon>Viridiplantae</taxon>
        <taxon>Streptophyta</taxon>
        <taxon>Embryophyta</taxon>
        <taxon>Tracheophyta</taxon>
        <taxon>Spermatophyta</taxon>
        <taxon>Magnoliopsida</taxon>
        <taxon>eudicotyledons</taxon>
        <taxon>Gunneridae</taxon>
        <taxon>Pentapetalae</taxon>
        <taxon>rosids</taxon>
        <taxon>fabids</taxon>
        <taxon>Malpighiales</taxon>
        <taxon>Salicaceae</taxon>
        <taxon>Saliceae</taxon>
        <taxon>Salix</taxon>
    </lineage>
</organism>